<comment type="function">
    <text evidence="1">Is involved in generating a small heat-stable compound (Nod), an acylated oligomer of N-acetylglucosamine, that stimulates mitosis in various plant protoplasts.</text>
</comment>
<dbReference type="CDD" id="cd10938">
    <property type="entry name" value="CE4_HpPgdA_like"/>
    <property type="match status" value="1"/>
</dbReference>
<keyword evidence="7" id="KW-1185">Reference proteome</keyword>
<feature type="domain" description="NodB homology" evidence="5">
    <location>
        <begin position="25"/>
        <end position="274"/>
    </location>
</feature>
<dbReference type="SUPFAM" id="SSF88713">
    <property type="entry name" value="Glycoside hydrolase/deacetylase"/>
    <property type="match status" value="1"/>
</dbReference>
<dbReference type="PROSITE" id="PS51677">
    <property type="entry name" value="NODB"/>
    <property type="match status" value="1"/>
</dbReference>
<accession>A0ABU0JC08</accession>
<dbReference type="PANTHER" id="PTHR47561">
    <property type="entry name" value="POLYSACCHARIDE DEACETYLASE FAMILY PROTEIN (AFU_ORTHOLOGUE AFUA_6G05030)"/>
    <property type="match status" value="1"/>
</dbReference>
<comment type="caution">
    <text evidence="6">The sequence shown here is derived from an EMBL/GenBank/DDBJ whole genome shotgun (WGS) entry which is preliminary data.</text>
</comment>
<reference evidence="6 7" key="1">
    <citation type="submission" date="2023-07" db="EMBL/GenBank/DDBJ databases">
        <title>Genomic Encyclopedia of Type Strains, Phase IV (KMG-IV): sequencing the most valuable type-strain genomes for metagenomic binning, comparative biology and taxonomic classification.</title>
        <authorList>
            <person name="Goeker M."/>
        </authorList>
    </citation>
    <scope>NUCLEOTIDE SEQUENCE [LARGE SCALE GENOMIC DNA]</scope>
    <source>
        <strain evidence="6 7">DSM 19619</strain>
    </source>
</reference>
<evidence type="ECO:0000256" key="1">
    <source>
        <dbReference type="ARBA" id="ARBA00003236"/>
    </source>
</evidence>
<evidence type="ECO:0000256" key="4">
    <source>
        <dbReference type="ARBA" id="ARBA00032976"/>
    </source>
</evidence>
<dbReference type="RefSeq" id="WP_307277611.1">
    <property type="nucleotide sequence ID" value="NZ_JAUSVX010000010.1"/>
</dbReference>
<sequence length="274" mass="29642">MTTVCLTFDFDALSIWISTFKQTTPTALSRGEYGARVGLGRILALLAARGVPATFFVPAHTARAFPAAVADIAAAGHEVAAHGLVHESPVGLTRAEEEERLARSLDILAEATGSRPAGYRSPAWDLSEHTIELLEEHGLAYDSSLMADDFRPFRARRGDIVSDEGFVPGPASGIVEFPVAWELDDYPYFHFAARPLNQGLRSPDEVGAIWRAEFDWCRTERADGVFTLTTHPEIIGRGPRIAMLGRLIDHMAAADGVAFATLSATAARLRADGL</sequence>
<dbReference type="InterPro" id="IPR011330">
    <property type="entry name" value="Glyco_hydro/deAcase_b/a-brl"/>
</dbReference>
<evidence type="ECO:0000256" key="2">
    <source>
        <dbReference type="ARBA" id="ARBA00010973"/>
    </source>
</evidence>
<dbReference type="Gene3D" id="3.20.20.370">
    <property type="entry name" value="Glycoside hydrolase/deacetylase"/>
    <property type="match status" value="1"/>
</dbReference>
<name>A0ABU0JC08_9HYPH</name>
<proteinExistence type="inferred from homology"/>
<evidence type="ECO:0000313" key="7">
    <source>
        <dbReference type="Proteomes" id="UP001242480"/>
    </source>
</evidence>
<evidence type="ECO:0000313" key="6">
    <source>
        <dbReference type="EMBL" id="MDQ0471821.1"/>
    </source>
</evidence>
<dbReference type="InterPro" id="IPR037950">
    <property type="entry name" value="PgdA-like"/>
</dbReference>
<evidence type="ECO:0000256" key="3">
    <source>
        <dbReference type="ARBA" id="ARBA00020071"/>
    </source>
</evidence>
<gene>
    <name evidence="6" type="ORF">QO011_004848</name>
</gene>
<dbReference type="EMBL" id="JAUSVX010000010">
    <property type="protein sequence ID" value="MDQ0471821.1"/>
    <property type="molecule type" value="Genomic_DNA"/>
</dbReference>
<comment type="similarity">
    <text evidence="2">Belongs to the polysaccharide deacetylase family.</text>
</comment>
<dbReference type="Pfam" id="PF01522">
    <property type="entry name" value="Polysacc_deac_1"/>
    <property type="match status" value="1"/>
</dbReference>
<dbReference type="Proteomes" id="UP001242480">
    <property type="component" value="Unassembled WGS sequence"/>
</dbReference>
<dbReference type="PANTHER" id="PTHR47561:SF1">
    <property type="entry name" value="POLYSACCHARIDE DEACETYLASE FAMILY PROTEIN (AFU_ORTHOLOGUE AFUA_6G05030)"/>
    <property type="match status" value="1"/>
</dbReference>
<evidence type="ECO:0000259" key="5">
    <source>
        <dbReference type="PROSITE" id="PS51677"/>
    </source>
</evidence>
<dbReference type="InterPro" id="IPR002509">
    <property type="entry name" value="NODB_dom"/>
</dbReference>
<organism evidence="6 7">
    <name type="scientific">Labrys wisconsinensis</name>
    <dbReference type="NCBI Taxonomy" id="425677"/>
    <lineage>
        <taxon>Bacteria</taxon>
        <taxon>Pseudomonadati</taxon>
        <taxon>Pseudomonadota</taxon>
        <taxon>Alphaproteobacteria</taxon>
        <taxon>Hyphomicrobiales</taxon>
        <taxon>Xanthobacteraceae</taxon>
        <taxon>Labrys</taxon>
    </lineage>
</organism>
<protein>
    <recommendedName>
        <fullName evidence="3">Chitooligosaccharide deacetylase</fullName>
    </recommendedName>
    <alternativeName>
        <fullName evidence="4">Nodulation protein B</fullName>
    </alternativeName>
</protein>